<gene>
    <name evidence="2" type="ORF">K466DRAFT_46727</name>
</gene>
<reference evidence="2 3" key="1">
    <citation type="journal article" date="2019" name="Nat. Ecol. Evol.">
        <title>Megaphylogeny resolves global patterns of mushroom evolution.</title>
        <authorList>
            <person name="Varga T."/>
            <person name="Krizsan K."/>
            <person name="Foldi C."/>
            <person name="Dima B."/>
            <person name="Sanchez-Garcia M."/>
            <person name="Sanchez-Ramirez S."/>
            <person name="Szollosi G.J."/>
            <person name="Szarkandi J.G."/>
            <person name="Papp V."/>
            <person name="Albert L."/>
            <person name="Andreopoulos W."/>
            <person name="Angelini C."/>
            <person name="Antonin V."/>
            <person name="Barry K.W."/>
            <person name="Bougher N.L."/>
            <person name="Buchanan P."/>
            <person name="Buyck B."/>
            <person name="Bense V."/>
            <person name="Catcheside P."/>
            <person name="Chovatia M."/>
            <person name="Cooper J."/>
            <person name="Damon W."/>
            <person name="Desjardin D."/>
            <person name="Finy P."/>
            <person name="Geml J."/>
            <person name="Haridas S."/>
            <person name="Hughes K."/>
            <person name="Justo A."/>
            <person name="Karasinski D."/>
            <person name="Kautmanova I."/>
            <person name="Kiss B."/>
            <person name="Kocsube S."/>
            <person name="Kotiranta H."/>
            <person name="LaButti K.M."/>
            <person name="Lechner B.E."/>
            <person name="Liimatainen K."/>
            <person name="Lipzen A."/>
            <person name="Lukacs Z."/>
            <person name="Mihaltcheva S."/>
            <person name="Morgado L.N."/>
            <person name="Niskanen T."/>
            <person name="Noordeloos M.E."/>
            <person name="Ohm R.A."/>
            <person name="Ortiz-Santana B."/>
            <person name="Ovrebo C."/>
            <person name="Racz N."/>
            <person name="Riley R."/>
            <person name="Savchenko A."/>
            <person name="Shiryaev A."/>
            <person name="Soop K."/>
            <person name="Spirin V."/>
            <person name="Szebenyi C."/>
            <person name="Tomsovsky M."/>
            <person name="Tulloss R.E."/>
            <person name="Uehling J."/>
            <person name="Grigoriev I.V."/>
            <person name="Vagvolgyi C."/>
            <person name="Papp T."/>
            <person name="Martin F.M."/>
            <person name="Miettinen O."/>
            <person name="Hibbett D.S."/>
            <person name="Nagy L.G."/>
        </authorList>
    </citation>
    <scope>NUCLEOTIDE SEQUENCE [LARGE SCALE GENOMIC DNA]</scope>
    <source>
        <strain evidence="2 3">HHB13444</strain>
    </source>
</reference>
<evidence type="ECO:0000256" key="1">
    <source>
        <dbReference type="SAM" id="MobiDB-lite"/>
    </source>
</evidence>
<proteinExistence type="predicted"/>
<protein>
    <submittedName>
        <fullName evidence="2">Uncharacterized protein</fullName>
    </submittedName>
</protein>
<dbReference type="InParanoid" id="A0A5C3NRB7"/>
<keyword evidence="3" id="KW-1185">Reference proteome</keyword>
<evidence type="ECO:0000313" key="3">
    <source>
        <dbReference type="Proteomes" id="UP000308197"/>
    </source>
</evidence>
<name>A0A5C3NRB7_9APHY</name>
<feature type="region of interest" description="Disordered" evidence="1">
    <location>
        <begin position="1"/>
        <end position="74"/>
    </location>
</feature>
<feature type="compositionally biased region" description="Polar residues" evidence="1">
    <location>
        <begin position="58"/>
        <end position="74"/>
    </location>
</feature>
<sequence length="157" mass="16134">MATLLARGRRGNCAYSSSKTGAASEHGLAPSAPATSIASSATPAEAATSTSKVLEAAGSTNRRNSGRTDLSGQLSELGLHGGVVREEGVECLGRHGHVVGDAGGRDRGFLRNGLPGTWSGIRRGVQGTVDYRLESSRVGCRGVLKKPGSHEPKTRSP</sequence>
<dbReference type="Proteomes" id="UP000308197">
    <property type="component" value="Unassembled WGS sequence"/>
</dbReference>
<dbReference type="AlphaFoldDB" id="A0A5C3NRB7"/>
<evidence type="ECO:0000313" key="2">
    <source>
        <dbReference type="EMBL" id="TFK78918.1"/>
    </source>
</evidence>
<dbReference type="EMBL" id="ML212258">
    <property type="protein sequence ID" value="TFK78918.1"/>
    <property type="molecule type" value="Genomic_DNA"/>
</dbReference>
<organism evidence="2 3">
    <name type="scientific">Polyporus arcularius HHB13444</name>
    <dbReference type="NCBI Taxonomy" id="1314778"/>
    <lineage>
        <taxon>Eukaryota</taxon>
        <taxon>Fungi</taxon>
        <taxon>Dikarya</taxon>
        <taxon>Basidiomycota</taxon>
        <taxon>Agaricomycotina</taxon>
        <taxon>Agaricomycetes</taxon>
        <taxon>Polyporales</taxon>
        <taxon>Polyporaceae</taxon>
        <taxon>Polyporus</taxon>
    </lineage>
</organism>
<accession>A0A5C3NRB7</accession>
<feature type="compositionally biased region" description="Low complexity" evidence="1">
    <location>
        <begin position="29"/>
        <end position="51"/>
    </location>
</feature>